<dbReference type="InterPro" id="IPR001245">
    <property type="entry name" value="Ser-Thr/Tyr_kinase_cat_dom"/>
</dbReference>
<dbReference type="PANTHER" id="PTHR44329:SF214">
    <property type="entry name" value="PROTEIN KINASE DOMAIN-CONTAINING PROTEIN"/>
    <property type="match status" value="1"/>
</dbReference>
<comment type="caution">
    <text evidence="6">The sequence shown here is derived from an EMBL/GenBank/DDBJ whole genome shotgun (WGS) entry which is preliminary data.</text>
</comment>
<dbReference type="PROSITE" id="PS50011">
    <property type="entry name" value="PROTEIN_KINASE_DOM"/>
    <property type="match status" value="2"/>
</dbReference>
<name>A0ABR2HBN9_9EUKA</name>
<dbReference type="SUPFAM" id="SSF56112">
    <property type="entry name" value="Protein kinase-like (PK-like)"/>
    <property type="match status" value="2"/>
</dbReference>
<dbReference type="Pfam" id="PF07714">
    <property type="entry name" value="PK_Tyr_Ser-Thr"/>
    <property type="match status" value="1"/>
</dbReference>
<keyword evidence="2 4" id="KW-0547">Nucleotide-binding</keyword>
<keyword evidence="1" id="KW-0418">Kinase</keyword>
<evidence type="ECO:0000313" key="7">
    <source>
        <dbReference type="Proteomes" id="UP001470230"/>
    </source>
</evidence>
<keyword evidence="7" id="KW-1185">Reference proteome</keyword>
<feature type="domain" description="Protein kinase" evidence="5">
    <location>
        <begin position="15"/>
        <end position="293"/>
    </location>
</feature>
<gene>
    <name evidence="6" type="ORF">M9Y10_024936</name>
</gene>
<dbReference type="PROSITE" id="PS00107">
    <property type="entry name" value="PROTEIN_KINASE_ATP"/>
    <property type="match status" value="1"/>
</dbReference>
<dbReference type="PANTHER" id="PTHR44329">
    <property type="entry name" value="SERINE/THREONINE-PROTEIN KINASE TNNI3K-RELATED"/>
    <property type="match status" value="1"/>
</dbReference>
<organism evidence="6 7">
    <name type="scientific">Tritrichomonas musculus</name>
    <dbReference type="NCBI Taxonomy" id="1915356"/>
    <lineage>
        <taxon>Eukaryota</taxon>
        <taxon>Metamonada</taxon>
        <taxon>Parabasalia</taxon>
        <taxon>Tritrichomonadida</taxon>
        <taxon>Tritrichomonadidae</taxon>
        <taxon>Tritrichomonas</taxon>
    </lineage>
</organism>
<evidence type="ECO:0000256" key="2">
    <source>
        <dbReference type="ARBA" id="ARBA00022741"/>
    </source>
</evidence>
<evidence type="ECO:0000256" key="4">
    <source>
        <dbReference type="PROSITE-ProRule" id="PRU10141"/>
    </source>
</evidence>
<sequence>MEFSKLLFFDTDDYEITARELGRGTFGIVFVAKRKIDGKEFAAKIILSKIGTFNGEDQYKFLRESQVLSTLNHPAIVKFHGINFHSFNEKEKDKLQPTLLTEYLPRGSLEDILEEERKNGATEDWNATKKYILLLGITHAMRYLHENNIIHRDLKPQNILMDSNFYPRVCDFGLSRFLPKNNSNWKLTSKGVGTPKYMAPELFEGNEEYGFSVDVYSFAILAYEIVTGKDSLEDSLEDSFYTHCKKVLNGVRPKFDGCKVTDKMQNLIEKCWSTDEKERPTFGEIFDLLSQNIGEYSYEDLDQKEVNDYLKVLEKQRQNFFAINEVPSTLSDMIFDTSNLKIEKKLGSGIQSTYYKAICPPLNGKNETSCTLKVYHKKPNIEDQKSLLESIECQSILRHESIQSLIGFSLPTETDDHYKVVTPLHVNGSLADLISAVAEGKAPRNWETIKAISIFGIAAGMASMHQHRIVLGDLRPESVFFDQDFHPKIGGFANAVSIKNGKKRNVPQKLLNAIAVYKAPELLNKSSYSTKIDVYSFSILLFKLLTLSNPYPAKTKEELIAILCKVRDEKYRPNIRETNWYKNHERNERRGCWASLMENCWSEDPTDRPSFIDIVQKFIDKKDIYFNMDLIDKDEFNNYIDLVISSLYFE</sequence>
<proteinExistence type="predicted"/>
<dbReference type="Proteomes" id="UP001470230">
    <property type="component" value="Unassembled WGS sequence"/>
</dbReference>
<keyword evidence="1" id="KW-0808">Transferase</keyword>
<keyword evidence="3 4" id="KW-0067">ATP-binding</keyword>
<dbReference type="InterPro" id="IPR011009">
    <property type="entry name" value="Kinase-like_dom_sf"/>
</dbReference>
<protein>
    <recommendedName>
        <fullName evidence="5">Protein kinase domain-containing protein</fullName>
    </recommendedName>
</protein>
<feature type="binding site" evidence="4">
    <location>
        <position position="44"/>
    </location>
    <ligand>
        <name>ATP</name>
        <dbReference type="ChEBI" id="CHEBI:30616"/>
    </ligand>
</feature>
<dbReference type="InterPro" id="IPR008271">
    <property type="entry name" value="Ser/Thr_kinase_AS"/>
</dbReference>
<accession>A0ABR2HBN9</accession>
<dbReference type="EMBL" id="JAPFFF010000034">
    <property type="protein sequence ID" value="KAK8843860.1"/>
    <property type="molecule type" value="Genomic_DNA"/>
</dbReference>
<dbReference type="InterPro" id="IPR051681">
    <property type="entry name" value="Ser/Thr_Kinases-Pseudokinases"/>
</dbReference>
<evidence type="ECO:0000256" key="1">
    <source>
        <dbReference type="ARBA" id="ARBA00022527"/>
    </source>
</evidence>
<reference evidence="6 7" key="1">
    <citation type="submission" date="2024-04" db="EMBL/GenBank/DDBJ databases">
        <title>Tritrichomonas musculus Genome.</title>
        <authorList>
            <person name="Alves-Ferreira E."/>
            <person name="Grigg M."/>
            <person name="Lorenzi H."/>
            <person name="Galac M."/>
        </authorList>
    </citation>
    <scope>NUCLEOTIDE SEQUENCE [LARGE SCALE GENOMIC DNA]</scope>
    <source>
        <strain evidence="6 7">EAF2021</strain>
    </source>
</reference>
<dbReference type="Gene3D" id="1.10.510.10">
    <property type="entry name" value="Transferase(Phosphotransferase) domain 1"/>
    <property type="match status" value="2"/>
</dbReference>
<dbReference type="InterPro" id="IPR017441">
    <property type="entry name" value="Protein_kinase_ATP_BS"/>
</dbReference>
<keyword evidence="1" id="KW-0723">Serine/threonine-protein kinase</keyword>
<dbReference type="InterPro" id="IPR000719">
    <property type="entry name" value="Prot_kinase_dom"/>
</dbReference>
<dbReference type="PROSITE" id="PS00108">
    <property type="entry name" value="PROTEIN_KINASE_ST"/>
    <property type="match status" value="1"/>
</dbReference>
<dbReference type="SMART" id="SM00220">
    <property type="entry name" value="S_TKc"/>
    <property type="match status" value="2"/>
</dbReference>
<evidence type="ECO:0000256" key="3">
    <source>
        <dbReference type="ARBA" id="ARBA00022840"/>
    </source>
</evidence>
<dbReference type="PRINTS" id="PR00109">
    <property type="entry name" value="TYRKINASE"/>
</dbReference>
<dbReference type="Pfam" id="PF00069">
    <property type="entry name" value="Pkinase"/>
    <property type="match status" value="1"/>
</dbReference>
<evidence type="ECO:0000313" key="6">
    <source>
        <dbReference type="EMBL" id="KAK8843860.1"/>
    </source>
</evidence>
<evidence type="ECO:0000259" key="5">
    <source>
        <dbReference type="PROSITE" id="PS50011"/>
    </source>
</evidence>
<feature type="domain" description="Protein kinase" evidence="5">
    <location>
        <begin position="340"/>
        <end position="626"/>
    </location>
</feature>